<reference evidence="3 4" key="1">
    <citation type="submission" date="2017-04" db="EMBL/GenBank/DDBJ databases">
        <title>A new member of the family Flavobacteriaceae isolated from ascidians.</title>
        <authorList>
            <person name="Chen L."/>
        </authorList>
    </citation>
    <scope>NUCLEOTIDE SEQUENCE [LARGE SCALE GENOMIC DNA]</scope>
    <source>
        <strain evidence="3 4">HQA918</strain>
    </source>
</reference>
<evidence type="ECO:0000313" key="4">
    <source>
        <dbReference type="Proteomes" id="UP000219559"/>
    </source>
</evidence>
<keyword evidence="1" id="KW-0732">Signal</keyword>
<feature type="chain" id="PRO_5013172827" description="DUF4136 domain-containing protein" evidence="1">
    <location>
        <begin position="19"/>
        <end position="178"/>
    </location>
</feature>
<dbReference type="Gene3D" id="3.30.160.670">
    <property type="match status" value="1"/>
</dbReference>
<dbReference type="RefSeq" id="WP_097440675.1">
    <property type="nucleotide sequence ID" value="NZ_KZ300476.1"/>
</dbReference>
<sequence length="178" mass="19577">MFRFWPVLLFVLVLSSCAAPRVTYDYDRETDFNNYSTYAYFSDLESGLSPLDENRLLTALDSVLTTKGLKFSEEPDILVDIRSGFFHRPEQSSVGVGVGGTGGSVGGGVSLGIPLGGNGPELEITFDFVDSQKKSLFWQAVATGSFKEGGSPEQKEAYWHKLVCKAFDKYPPKIKKTP</sequence>
<accession>A0A2A4G9A8</accession>
<feature type="domain" description="DUF4136" evidence="2">
    <location>
        <begin position="22"/>
        <end position="172"/>
    </location>
</feature>
<proteinExistence type="predicted"/>
<dbReference type="InterPro" id="IPR025411">
    <property type="entry name" value="DUF4136"/>
</dbReference>
<gene>
    <name evidence="3" type="ORF">B7P33_09775</name>
</gene>
<protein>
    <recommendedName>
        <fullName evidence="2">DUF4136 domain-containing protein</fullName>
    </recommendedName>
</protein>
<dbReference type="OrthoDB" id="1430233at2"/>
<dbReference type="AlphaFoldDB" id="A0A2A4G9A8"/>
<feature type="signal peptide" evidence="1">
    <location>
        <begin position="1"/>
        <end position="18"/>
    </location>
</feature>
<evidence type="ECO:0000259" key="2">
    <source>
        <dbReference type="Pfam" id="PF13590"/>
    </source>
</evidence>
<evidence type="ECO:0000256" key="1">
    <source>
        <dbReference type="SAM" id="SignalP"/>
    </source>
</evidence>
<comment type="caution">
    <text evidence="3">The sequence shown here is derived from an EMBL/GenBank/DDBJ whole genome shotgun (WGS) entry which is preliminary data.</text>
</comment>
<name>A0A2A4G9A8_9FLAO</name>
<evidence type="ECO:0000313" key="3">
    <source>
        <dbReference type="EMBL" id="PCE64560.1"/>
    </source>
</evidence>
<dbReference type="PROSITE" id="PS51257">
    <property type="entry name" value="PROKAR_LIPOPROTEIN"/>
    <property type="match status" value="1"/>
</dbReference>
<keyword evidence="4" id="KW-1185">Reference proteome</keyword>
<dbReference type="Proteomes" id="UP000219559">
    <property type="component" value="Unassembled WGS sequence"/>
</dbReference>
<dbReference type="EMBL" id="NBWU01000003">
    <property type="protein sequence ID" value="PCE64560.1"/>
    <property type="molecule type" value="Genomic_DNA"/>
</dbReference>
<dbReference type="Pfam" id="PF13590">
    <property type="entry name" value="DUF4136"/>
    <property type="match status" value="1"/>
</dbReference>
<organism evidence="3 4">
    <name type="scientific">Sediminicola luteus</name>
    <dbReference type="NCBI Taxonomy" id="319238"/>
    <lineage>
        <taxon>Bacteria</taxon>
        <taxon>Pseudomonadati</taxon>
        <taxon>Bacteroidota</taxon>
        <taxon>Flavobacteriia</taxon>
        <taxon>Flavobacteriales</taxon>
        <taxon>Flavobacteriaceae</taxon>
        <taxon>Sediminicola</taxon>
    </lineage>
</organism>